<accession>A0A0A0L0H8</accession>
<evidence type="ECO:0000256" key="1">
    <source>
        <dbReference type="SAM" id="Phobius"/>
    </source>
</evidence>
<reference evidence="2 3" key="3">
    <citation type="journal article" date="2010" name="BMC Genomics">
        <title>Transcriptome sequencing and comparative analysis of cucumber flowers with different sex types.</title>
        <authorList>
            <person name="Guo S."/>
            <person name="Zheng Y."/>
            <person name="Joung J.G."/>
            <person name="Liu S."/>
            <person name="Zhang Z."/>
            <person name="Crasta O.R."/>
            <person name="Sobral B.W."/>
            <person name="Xu Y."/>
            <person name="Huang S."/>
            <person name="Fei Z."/>
        </authorList>
    </citation>
    <scope>NUCLEOTIDE SEQUENCE [LARGE SCALE GENOMIC DNA]</scope>
    <source>
        <strain evidence="3">cv. 9930</strain>
    </source>
</reference>
<keyword evidence="1" id="KW-0812">Transmembrane</keyword>
<proteinExistence type="predicted"/>
<name>A0A0A0L0H8_CUCSA</name>
<reference evidence="2 3" key="4">
    <citation type="journal article" date="2011" name="BMC Genomics">
        <title>RNA-Seq improves annotation of protein-coding genes in the cucumber genome.</title>
        <authorList>
            <person name="Li Z."/>
            <person name="Zhang Z."/>
            <person name="Yan P."/>
            <person name="Huang S."/>
            <person name="Fei Z."/>
            <person name="Lin K."/>
        </authorList>
    </citation>
    <scope>NUCLEOTIDE SEQUENCE [LARGE SCALE GENOMIC DNA]</scope>
    <source>
        <strain evidence="3">cv. 9930</strain>
    </source>
</reference>
<sequence length="132" mass="14828">MEKRATIKWIVNGGILIMWSAASFMVSSITKGAHSLTVLFTLADGFSFWLIGVYGLTTDSENWLIGRDSTFSDGHRKNPTIIDLQEKCRHSILLLNKGILLICPFRMAAIHGQISEIHQLIPRLIDSYTQKP</sequence>
<evidence type="ECO:0000313" key="2">
    <source>
        <dbReference type="EMBL" id="KGN54534.1"/>
    </source>
</evidence>
<reference evidence="2 3" key="1">
    <citation type="journal article" date="2009" name="Nat. Genet.">
        <title>The genome of the cucumber, Cucumis sativus L.</title>
        <authorList>
            <person name="Huang S."/>
            <person name="Li R."/>
            <person name="Zhang Z."/>
            <person name="Li L."/>
            <person name="Gu X."/>
            <person name="Fan W."/>
            <person name="Lucas W.J."/>
            <person name="Wang X."/>
            <person name="Xie B."/>
            <person name="Ni P."/>
            <person name="Ren Y."/>
            <person name="Zhu H."/>
            <person name="Li J."/>
            <person name="Lin K."/>
            <person name="Jin W."/>
            <person name="Fei Z."/>
            <person name="Li G."/>
            <person name="Staub J."/>
            <person name="Kilian A."/>
            <person name="van der Vossen E.A."/>
            <person name="Wu Y."/>
            <person name="Guo J."/>
            <person name="He J."/>
            <person name="Jia Z."/>
            <person name="Ren Y."/>
            <person name="Tian G."/>
            <person name="Lu Y."/>
            <person name="Ruan J."/>
            <person name="Qian W."/>
            <person name="Wang M."/>
            <person name="Huang Q."/>
            <person name="Li B."/>
            <person name="Xuan Z."/>
            <person name="Cao J."/>
            <person name="Asan"/>
            <person name="Wu Z."/>
            <person name="Zhang J."/>
            <person name="Cai Q."/>
            <person name="Bai Y."/>
            <person name="Zhao B."/>
            <person name="Han Y."/>
            <person name="Li Y."/>
            <person name="Li X."/>
            <person name="Wang S."/>
            <person name="Shi Q."/>
            <person name="Liu S."/>
            <person name="Cho W.K."/>
            <person name="Kim J.Y."/>
            <person name="Xu Y."/>
            <person name="Heller-Uszynska K."/>
            <person name="Miao H."/>
            <person name="Cheng Z."/>
            <person name="Zhang S."/>
            <person name="Wu J."/>
            <person name="Yang Y."/>
            <person name="Kang H."/>
            <person name="Li M."/>
            <person name="Liang H."/>
            <person name="Ren X."/>
            <person name="Shi Z."/>
            <person name="Wen M."/>
            <person name="Jian M."/>
            <person name="Yang H."/>
            <person name="Zhang G."/>
            <person name="Yang Z."/>
            <person name="Chen R."/>
            <person name="Liu S."/>
            <person name="Li J."/>
            <person name="Ma L."/>
            <person name="Liu H."/>
            <person name="Zhou Y."/>
            <person name="Zhao J."/>
            <person name="Fang X."/>
            <person name="Li G."/>
            <person name="Fang L."/>
            <person name="Li Y."/>
            <person name="Liu D."/>
            <person name="Zheng H."/>
            <person name="Zhang Y."/>
            <person name="Qin N."/>
            <person name="Li Z."/>
            <person name="Yang G."/>
            <person name="Yang S."/>
            <person name="Bolund L."/>
            <person name="Kristiansen K."/>
            <person name="Zheng H."/>
            <person name="Li S."/>
            <person name="Zhang X."/>
            <person name="Yang H."/>
            <person name="Wang J."/>
            <person name="Sun R."/>
            <person name="Zhang B."/>
            <person name="Jiang S."/>
            <person name="Wang J."/>
            <person name="Du Y."/>
            <person name="Li S."/>
        </authorList>
    </citation>
    <scope>NUCLEOTIDE SEQUENCE [LARGE SCALE GENOMIC DNA]</scope>
    <source>
        <strain evidence="3">cv. 9930</strain>
    </source>
</reference>
<dbReference type="Gramene" id="KGN54534">
    <property type="protein sequence ID" value="KGN54534"/>
    <property type="gene ID" value="Csa_4G358720"/>
</dbReference>
<reference evidence="2 3" key="2">
    <citation type="journal article" date="2009" name="PLoS ONE">
        <title>An integrated genetic and cytogenetic map of the cucumber genome.</title>
        <authorList>
            <person name="Ren Y."/>
            <person name="Zhang Z."/>
            <person name="Liu J."/>
            <person name="Staub J.E."/>
            <person name="Han Y."/>
            <person name="Cheng Z."/>
            <person name="Li X."/>
            <person name="Lu J."/>
            <person name="Miao H."/>
            <person name="Kang H."/>
            <person name="Xie B."/>
            <person name="Gu X."/>
            <person name="Wang X."/>
            <person name="Du Y."/>
            <person name="Jin W."/>
            <person name="Huang S."/>
        </authorList>
    </citation>
    <scope>NUCLEOTIDE SEQUENCE [LARGE SCALE GENOMIC DNA]</scope>
    <source>
        <strain evidence="3">cv. 9930</strain>
    </source>
</reference>
<gene>
    <name evidence="2" type="ORF">Csa_4G358720</name>
</gene>
<protein>
    <submittedName>
        <fullName evidence="2">Uncharacterized protein</fullName>
    </submittedName>
</protein>
<organism evidence="2 3">
    <name type="scientific">Cucumis sativus</name>
    <name type="common">Cucumber</name>
    <dbReference type="NCBI Taxonomy" id="3659"/>
    <lineage>
        <taxon>Eukaryota</taxon>
        <taxon>Viridiplantae</taxon>
        <taxon>Streptophyta</taxon>
        <taxon>Embryophyta</taxon>
        <taxon>Tracheophyta</taxon>
        <taxon>Spermatophyta</taxon>
        <taxon>Magnoliopsida</taxon>
        <taxon>eudicotyledons</taxon>
        <taxon>Gunneridae</taxon>
        <taxon>Pentapetalae</taxon>
        <taxon>rosids</taxon>
        <taxon>fabids</taxon>
        <taxon>Cucurbitales</taxon>
        <taxon>Cucurbitaceae</taxon>
        <taxon>Benincaseae</taxon>
        <taxon>Cucumis</taxon>
    </lineage>
</organism>
<dbReference type="Proteomes" id="UP000029981">
    <property type="component" value="Chromosome 4"/>
</dbReference>
<keyword evidence="1" id="KW-0472">Membrane</keyword>
<keyword evidence="1" id="KW-1133">Transmembrane helix</keyword>
<dbReference type="EMBL" id="CM002925">
    <property type="protein sequence ID" value="KGN54534.1"/>
    <property type="molecule type" value="Genomic_DNA"/>
</dbReference>
<feature type="transmembrane region" description="Helical" evidence="1">
    <location>
        <begin position="36"/>
        <end position="57"/>
    </location>
</feature>
<keyword evidence="3" id="KW-1185">Reference proteome</keyword>
<dbReference type="AlphaFoldDB" id="A0A0A0L0H8"/>
<evidence type="ECO:0000313" key="3">
    <source>
        <dbReference type="Proteomes" id="UP000029981"/>
    </source>
</evidence>
<feature type="transmembrane region" description="Helical" evidence="1">
    <location>
        <begin position="9"/>
        <end position="30"/>
    </location>
</feature>